<dbReference type="InterPro" id="IPR007936">
    <property type="entry name" value="VapE-like_dom"/>
</dbReference>
<organism evidence="2">
    <name type="scientific">marine sediment metagenome</name>
    <dbReference type="NCBI Taxonomy" id="412755"/>
    <lineage>
        <taxon>unclassified sequences</taxon>
        <taxon>metagenomes</taxon>
        <taxon>ecological metagenomes</taxon>
    </lineage>
</organism>
<dbReference type="Pfam" id="PF05272">
    <property type="entry name" value="VapE-like_dom"/>
    <property type="match status" value="1"/>
</dbReference>
<evidence type="ECO:0000313" key="2">
    <source>
        <dbReference type="EMBL" id="GAG25277.1"/>
    </source>
</evidence>
<accession>X0WPY2</accession>
<comment type="caution">
    <text evidence="2">The sequence shown here is derived from an EMBL/GenBank/DDBJ whole genome shotgun (WGS) entry which is preliminary data.</text>
</comment>
<gene>
    <name evidence="2" type="ORF">S01H1_55435</name>
</gene>
<dbReference type="AlphaFoldDB" id="X0WPY2"/>
<feature type="non-terminal residue" evidence="2">
    <location>
        <position position="257"/>
    </location>
</feature>
<dbReference type="EMBL" id="BARS01036035">
    <property type="protein sequence ID" value="GAG25277.1"/>
    <property type="molecule type" value="Genomic_DNA"/>
</dbReference>
<proteinExistence type="predicted"/>
<feature type="non-terminal residue" evidence="2">
    <location>
        <position position="1"/>
    </location>
</feature>
<name>X0WPY2_9ZZZZ</name>
<sequence>VEDSRGQAKYLDGWNGLDSRAVQGKLLACGIKVPYQKVTFVLADDSHWDKIDPVKEWLDDLVWDKVPRINDLANHITCKDQKRWRNNFKKHLIRCVRQLYLEEVNRYALILHSAEQSNGKSTFIRYIVKAGVMKHYYSEDLPKEGSEFGVARFVSMNAHANMEELDGFGKKDVDHLKALTTREHVSMRKMRTDAMFTVPRRANFWGSTNKAQFLTDTSNTRWIINEVERIDWGYTSLDIDQVWAEAVVLYKGGAECD</sequence>
<evidence type="ECO:0000259" key="1">
    <source>
        <dbReference type="Pfam" id="PF05272"/>
    </source>
</evidence>
<dbReference type="PANTHER" id="PTHR34985">
    <property type="entry name" value="SLR0554 PROTEIN"/>
    <property type="match status" value="1"/>
</dbReference>
<reference evidence="2" key="1">
    <citation type="journal article" date="2014" name="Front. Microbiol.">
        <title>High frequency of phylogenetically diverse reductive dehalogenase-homologous genes in deep subseafloor sedimentary metagenomes.</title>
        <authorList>
            <person name="Kawai M."/>
            <person name="Futagami T."/>
            <person name="Toyoda A."/>
            <person name="Takaki Y."/>
            <person name="Nishi S."/>
            <person name="Hori S."/>
            <person name="Arai W."/>
            <person name="Tsubouchi T."/>
            <person name="Morono Y."/>
            <person name="Uchiyama I."/>
            <person name="Ito T."/>
            <person name="Fujiyama A."/>
            <person name="Inagaki F."/>
            <person name="Takami H."/>
        </authorList>
    </citation>
    <scope>NUCLEOTIDE SEQUENCE</scope>
    <source>
        <strain evidence="2">Expedition CK06-06</strain>
    </source>
</reference>
<feature type="domain" description="Virulence-associated protein E-like" evidence="1">
    <location>
        <begin position="58"/>
        <end position="254"/>
    </location>
</feature>
<dbReference type="PANTHER" id="PTHR34985:SF1">
    <property type="entry name" value="SLR0554 PROTEIN"/>
    <property type="match status" value="1"/>
</dbReference>
<protein>
    <recommendedName>
        <fullName evidence="1">Virulence-associated protein E-like domain-containing protein</fullName>
    </recommendedName>
</protein>